<name>A0A370BMC7_ASPNG</name>
<feature type="compositionally biased region" description="Low complexity" evidence="1">
    <location>
        <begin position="103"/>
        <end position="118"/>
    </location>
</feature>
<dbReference type="EMBL" id="KZ851951">
    <property type="protein sequence ID" value="RDH15265.1"/>
    <property type="molecule type" value="Genomic_DNA"/>
</dbReference>
<feature type="transmembrane region" description="Helical" evidence="2">
    <location>
        <begin position="27"/>
        <end position="48"/>
    </location>
</feature>
<keyword evidence="2" id="KW-0472">Membrane</keyword>
<feature type="region of interest" description="Disordered" evidence="1">
    <location>
        <begin position="103"/>
        <end position="208"/>
    </location>
</feature>
<gene>
    <name evidence="3" type="ORF">M747DRAFT_326230</name>
</gene>
<proteinExistence type="predicted"/>
<dbReference type="AlphaFoldDB" id="A0A370BMC7"/>
<feature type="region of interest" description="Disordered" evidence="1">
    <location>
        <begin position="309"/>
        <end position="347"/>
    </location>
</feature>
<keyword evidence="2" id="KW-1133">Transmembrane helix</keyword>
<reference evidence="3 4" key="1">
    <citation type="submission" date="2018-07" db="EMBL/GenBank/DDBJ databases">
        <title>Section-level genome sequencing of Aspergillus section Nigri to investigate inter- and intra-species variation.</title>
        <authorList>
            <consortium name="DOE Joint Genome Institute"/>
            <person name="Vesth T.C."/>
            <person name="Nybo J.L."/>
            <person name="Theobald S."/>
            <person name="Frisvad J.C."/>
            <person name="Larsen T.O."/>
            <person name="Nielsen K.F."/>
            <person name="Hoof J.B."/>
            <person name="Brandl J."/>
            <person name="Salamov A."/>
            <person name="Riley R."/>
            <person name="Gladden J.M."/>
            <person name="Phatale P."/>
            <person name="Nielsen M.T."/>
            <person name="Lyhne E.K."/>
            <person name="Kogle M.E."/>
            <person name="Strasser K."/>
            <person name="McDonnell E."/>
            <person name="Barry K."/>
            <person name="Clum A."/>
            <person name="Chen C."/>
            <person name="Nolan M."/>
            <person name="Sandor L."/>
            <person name="Kuo A."/>
            <person name="Lipzen A."/>
            <person name="Hainaut M."/>
            <person name="Drula E."/>
            <person name="Tsang A."/>
            <person name="Magnuson J.K."/>
            <person name="Henrissat B."/>
            <person name="Wiebenga A."/>
            <person name="Simmons B.A."/>
            <person name="Makela M.R."/>
            <person name="De vries R.P."/>
            <person name="Grigoriev I.V."/>
            <person name="Mortensen U.H."/>
            <person name="Baker S.E."/>
            <person name="Andersen M.R."/>
        </authorList>
    </citation>
    <scope>NUCLEOTIDE SEQUENCE [LARGE SCALE GENOMIC DNA]</scope>
    <source>
        <strain evidence="3 4">ATCC 13496</strain>
    </source>
</reference>
<evidence type="ECO:0000313" key="4">
    <source>
        <dbReference type="Proteomes" id="UP000253845"/>
    </source>
</evidence>
<protein>
    <submittedName>
        <fullName evidence="3">Uncharacterized protein</fullName>
    </submittedName>
</protein>
<feature type="region of interest" description="Disordered" evidence="1">
    <location>
        <begin position="422"/>
        <end position="445"/>
    </location>
</feature>
<accession>A0A370BMC7</accession>
<organism evidence="3 4">
    <name type="scientific">Aspergillus niger ATCC 13496</name>
    <dbReference type="NCBI Taxonomy" id="1353008"/>
    <lineage>
        <taxon>Eukaryota</taxon>
        <taxon>Fungi</taxon>
        <taxon>Dikarya</taxon>
        <taxon>Ascomycota</taxon>
        <taxon>Pezizomycotina</taxon>
        <taxon>Eurotiomycetes</taxon>
        <taxon>Eurotiomycetidae</taxon>
        <taxon>Eurotiales</taxon>
        <taxon>Aspergillaceae</taxon>
        <taxon>Aspergillus</taxon>
        <taxon>Aspergillus subgen. Circumdati</taxon>
    </lineage>
</organism>
<keyword evidence="2" id="KW-0812">Transmembrane</keyword>
<dbReference type="VEuPathDB" id="FungiDB:M747DRAFT_326230"/>
<feature type="compositionally biased region" description="Polar residues" evidence="1">
    <location>
        <begin position="151"/>
        <end position="164"/>
    </location>
</feature>
<sequence length="445" mass="48432">MSRNYYLSTPYPRTNIRPSKRAGKDHYSPLLIGAPCILTLLLAVCIAARRQRLDSGLAVSKANSHACAKQQQPVVETIRPWTDYSAPPIHTAVDVDLTSSPMSLCRSASSSSGRSSQDSPEDYTVVDPDANQLDGDNLLGPKSPERLQAPAPSSRSHSVSPKRTSLNRKDREKTDTGNIGISARSCDARRSKADLQSAGLPKAGQKRGLRWDGYAKGENRNSRVAPLARDRPRVPNIQRGKEGTVSIICPKQVLPGELTPEAVNLGPQSGHPSIYSIDEGKQKLAASLAWWDPLFCQPVEGEHNIVQATQTGGGGGRFRVSQHKTSRDYSEGEEGGGERIGKDPDLNLPSEIRAIPAWYRSPARGPGQAHGNHFTGRVDFPQKIVLGLGQWKRVTDKRVWMTSRNELEKFDRVEPTGILGNARCVSGQSRAPKSAGQGYGKATRQ</sequence>
<dbReference type="Proteomes" id="UP000253845">
    <property type="component" value="Unassembled WGS sequence"/>
</dbReference>
<evidence type="ECO:0000256" key="2">
    <source>
        <dbReference type="SAM" id="Phobius"/>
    </source>
</evidence>
<evidence type="ECO:0000313" key="3">
    <source>
        <dbReference type="EMBL" id="RDH15265.1"/>
    </source>
</evidence>
<evidence type="ECO:0000256" key="1">
    <source>
        <dbReference type="SAM" id="MobiDB-lite"/>
    </source>
</evidence>
<feature type="compositionally biased region" description="Basic and acidic residues" evidence="1">
    <location>
        <begin position="325"/>
        <end position="345"/>
    </location>
</feature>